<dbReference type="InterPro" id="IPR016130">
    <property type="entry name" value="Tyr_Pase_AS"/>
</dbReference>
<evidence type="ECO:0000313" key="3">
    <source>
        <dbReference type="Proteomes" id="UP001215151"/>
    </source>
</evidence>
<proteinExistence type="predicted"/>
<dbReference type="Gene3D" id="3.90.190.10">
    <property type="entry name" value="Protein tyrosine phosphatase superfamily"/>
    <property type="match status" value="1"/>
</dbReference>
<dbReference type="AlphaFoldDB" id="A0AAD7TL68"/>
<protein>
    <recommendedName>
        <fullName evidence="1">Tyrosine specific protein phosphatases domain-containing protein</fullName>
    </recommendedName>
</protein>
<dbReference type="InterPro" id="IPR029021">
    <property type="entry name" value="Prot-tyrosine_phosphatase-like"/>
</dbReference>
<organism evidence="2 3">
    <name type="scientific">Trametes cubensis</name>
    <dbReference type="NCBI Taxonomy" id="1111947"/>
    <lineage>
        <taxon>Eukaryota</taxon>
        <taxon>Fungi</taxon>
        <taxon>Dikarya</taxon>
        <taxon>Basidiomycota</taxon>
        <taxon>Agaricomycotina</taxon>
        <taxon>Agaricomycetes</taxon>
        <taxon>Polyporales</taxon>
        <taxon>Polyporaceae</taxon>
        <taxon>Trametes</taxon>
    </lineage>
</organism>
<evidence type="ECO:0000259" key="1">
    <source>
        <dbReference type="PROSITE" id="PS50056"/>
    </source>
</evidence>
<keyword evidence="3" id="KW-1185">Reference proteome</keyword>
<dbReference type="PANTHER" id="PTHR23339">
    <property type="entry name" value="TYROSINE SPECIFIC PROTEIN PHOSPHATASE AND DUAL SPECIFICITY PROTEIN PHOSPHATASE"/>
    <property type="match status" value="1"/>
</dbReference>
<dbReference type="PROSITE" id="PS00383">
    <property type="entry name" value="TYR_PHOSPHATASE_1"/>
    <property type="match status" value="1"/>
</dbReference>
<dbReference type="InterPro" id="IPR000387">
    <property type="entry name" value="Tyr_Pase_dom"/>
</dbReference>
<dbReference type="PROSITE" id="PS50056">
    <property type="entry name" value="TYR_PHOSPHATASE_2"/>
    <property type="match status" value="1"/>
</dbReference>
<feature type="domain" description="Tyrosine specific protein phosphatases" evidence="1">
    <location>
        <begin position="91"/>
        <end position="163"/>
    </location>
</feature>
<dbReference type="EMBL" id="JAPEVG010000467">
    <property type="protein sequence ID" value="KAJ8462423.1"/>
    <property type="molecule type" value="Genomic_DNA"/>
</dbReference>
<comment type="caution">
    <text evidence="2">The sequence shown here is derived from an EMBL/GenBank/DDBJ whole genome shotgun (WGS) entry which is preliminary data.</text>
</comment>
<dbReference type="InterPro" id="IPR050561">
    <property type="entry name" value="PTP"/>
</dbReference>
<accession>A0AAD7TL68</accession>
<name>A0AAD7TL68_9APHY</name>
<sequence>MSVTFARFTQVTAHVKGDGRLFRSSAPGYDDVGRDAPQNLTKADIDFLQASGRGITRILSLNEQPYTDAARAMLVKASIEYLHLPVKDFHAPTLDQIKSAVTFWSKAPVSNMLVHCGYGHGRTGTMITALQLWMTNGHLDLDRTMSDNHVERDVQREALRRYQAELKSYL</sequence>
<dbReference type="Proteomes" id="UP001215151">
    <property type="component" value="Unassembled WGS sequence"/>
</dbReference>
<dbReference type="SUPFAM" id="SSF52799">
    <property type="entry name" value="(Phosphotyrosine protein) phosphatases II"/>
    <property type="match status" value="1"/>
</dbReference>
<reference evidence="2" key="1">
    <citation type="submission" date="2022-11" db="EMBL/GenBank/DDBJ databases">
        <title>Genome Sequence of Cubamyces cubensis.</title>
        <authorList>
            <person name="Buettner E."/>
        </authorList>
    </citation>
    <scope>NUCLEOTIDE SEQUENCE</scope>
    <source>
        <strain evidence="2">MPL-01</strain>
    </source>
</reference>
<evidence type="ECO:0000313" key="2">
    <source>
        <dbReference type="EMBL" id="KAJ8462423.1"/>
    </source>
</evidence>
<dbReference type="Pfam" id="PF22785">
    <property type="entry name" value="Tc-R-P"/>
    <property type="match status" value="1"/>
</dbReference>
<gene>
    <name evidence="2" type="ORF">ONZ51_g10917</name>
</gene>